<dbReference type="OrthoDB" id="3509703at2759"/>
<dbReference type="EMBL" id="KQ947412">
    <property type="protein sequence ID" value="KUJ18714.1"/>
    <property type="molecule type" value="Genomic_DNA"/>
</dbReference>
<feature type="region of interest" description="Disordered" evidence="1">
    <location>
        <begin position="1"/>
        <end position="90"/>
    </location>
</feature>
<keyword evidence="4" id="KW-1185">Reference proteome</keyword>
<sequence>MPRSKGTLTESNRGALSASKPSSNAALMEKSLPNEDAGSFPAKNHSGMKRKREERALEKSVPISGSKKKRARDTTKMKEGSRFATKDNSKLQALLSDRGLSTKGTRKDWIKRLESSTMDHASLSTNKLGQMMQQRKMQAATSYSRANRIERLKLNDEYYRDTGKPYDLLLEYANQDETLDDPNAREKLCGMQYLYEHEEVLETKCVERKMVGSGPKSAMVKFLDTGVVEYGDLYAESLQKMCKERGIHSRTKSPRRVLL</sequence>
<evidence type="ECO:0000259" key="2">
    <source>
        <dbReference type="PROSITE" id="PS50800"/>
    </source>
</evidence>
<dbReference type="InterPro" id="IPR036361">
    <property type="entry name" value="SAP_dom_sf"/>
</dbReference>
<dbReference type="Proteomes" id="UP000070700">
    <property type="component" value="Unassembled WGS sequence"/>
</dbReference>
<accession>A0A194XF00</accession>
<dbReference type="AlphaFoldDB" id="A0A194XF00"/>
<dbReference type="RefSeq" id="XP_018073069.1">
    <property type="nucleotide sequence ID" value="XM_018221978.1"/>
</dbReference>
<evidence type="ECO:0000313" key="4">
    <source>
        <dbReference type="Proteomes" id="UP000070700"/>
    </source>
</evidence>
<evidence type="ECO:0000313" key="3">
    <source>
        <dbReference type="EMBL" id="KUJ18714.1"/>
    </source>
</evidence>
<feature type="compositionally biased region" description="Basic and acidic residues" evidence="1">
    <location>
        <begin position="72"/>
        <end position="89"/>
    </location>
</feature>
<feature type="domain" description="SAP" evidence="2">
    <location>
        <begin position="83"/>
        <end position="117"/>
    </location>
</feature>
<dbReference type="Gene3D" id="1.10.720.30">
    <property type="entry name" value="SAP domain"/>
    <property type="match status" value="1"/>
</dbReference>
<gene>
    <name evidence="3" type="ORF">LY89DRAFT_774811</name>
</gene>
<dbReference type="GeneID" id="28831704"/>
<dbReference type="PROSITE" id="PS50800">
    <property type="entry name" value="SAP"/>
    <property type="match status" value="1"/>
</dbReference>
<reference evidence="3 4" key="1">
    <citation type="submission" date="2015-10" db="EMBL/GenBank/DDBJ databases">
        <title>Full genome of DAOMC 229536 Phialocephala scopiformis, a fungal endophyte of spruce producing the potent anti-insectan compound rugulosin.</title>
        <authorList>
            <consortium name="DOE Joint Genome Institute"/>
            <person name="Walker A.K."/>
            <person name="Frasz S.L."/>
            <person name="Seifert K.A."/>
            <person name="Miller J.D."/>
            <person name="Mondo S.J."/>
            <person name="Labutti K."/>
            <person name="Lipzen A."/>
            <person name="Dockter R."/>
            <person name="Kennedy M."/>
            <person name="Grigoriev I.V."/>
            <person name="Spatafora J.W."/>
        </authorList>
    </citation>
    <scope>NUCLEOTIDE SEQUENCE [LARGE SCALE GENOMIC DNA]</scope>
    <source>
        <strain evidence="3 4">CBS 120377</strain>
    </source>
</reference>
<dbReference type="InParanoid" id="A0A194XF00"/>
<dbReference type="InterPro" id="IPR003034">
    <property type="entry name" value="SAP_dom"/>
</dbReference>
<proteinExistence type="predicted"/>
<evidence type="ECO:0000256" key="1">
    <source>
        <dbReference type="SAM" id="MobiDB-lite"/>
    </source>
</evidence>
<feature type="compositionally biased region" description="Polar residues" evidence="1">
    <location>
        <begin position="1"/>
        <end position="25"/>
    </location>
</feature>
<dbReference type="KEGG" id="psco:LY89DRAFT_774811"/>
<name>A0A194XF00_MOLSC</name>
<organism evidence="3 4">
    <name type="scientific">Mollisia scopiformis</name>
    <name type="common">Conifer needle endophyte fungus</name>
    <name type="synonym">Phialocephala scopiformis</name>
    <dbReference type="NCBI Taxonomy" id="149040"/>
    <lineage>
        <taxon>Eukaryota</taxon>
        <taxon>Fungi</taxon>
        <taxon>Dikarya</taxon>
        <taxon>Ascomycota</taxon>
        <taxon>Pezizomycotina</taxon>
        <taxon>Leotiomycetes</taxon>
        <taxon>Helotiales</taxon>
        <taxon>Mollisiaceae</taxon>
        <taxon>Mollisia</taxon>
    </lineage>
</organism>
<protein>
    <recommendedName>
        <fullName evidence="2">SAP domain-containing protein</fullName>
    </recommendedName>
</protein>